<accession>A0ACC2U3D5</accession>
<comment type="caution">
    <text evidence="1">The sequence shown here is derived from an EMBL/GenBank/DDBJ whole genome shotgun (WGS) entry which is preliminary data.</text>
</comment>
<evidence type="ECO:0000313" key="1">
    <source>
        <dbReference type="EMBL" id="KAJ9081329.1"/>
    </source>
</evidence>
<protein>
    <submittedName>
        <fullName evidence="1">UBX domain-containing protein 10</fullName>
    </submittedName>
</protein>
<dbReference type="Proteomes" id="UP001165960">
    <property type="component" value="Unassembled WGS sequence"/>
</dbReference>
<name>A0ACC2U3D5_9FUNG</name>
<proteinExistence type="predicted"/>
<dbReference type="EMBL" id="QTSX02001483">
    <property type="protein sequence ID" value="KAJ9081329.1"/>
    <property type="molecule type" value="Genomic_DNA"/>
</dbReference>
<reference evidence="1" key="1">
    <citation type="submission" date="2022-04" db="EMBL/GenBank/DDBJ databases">
        <title>Genome of the entomopathogenic fungus Entomophthora muscae.</title>
        <authorList>
            <person name="Elya C."/>
            <person name="Lovett B.R."/>
            <person name="Lee E."/>
            <person name="Macias A.M."/>
            <person name="Hajek A.E."/>
            <person name="De Bivort B.L."/>
            <person name="Kasson M.T."/>
            <person name="De Fine Licht H.H."/>
            <person name="Stajich J.E."/>
        </authorList>
    </citation>
    <scope>NUCLEOTIDE SEQUENCE</scope>
    <source>
        <strain evidence="1">Berkeley</strain>
    </source>
</reference>
<organism evidence="1 2">
    <name type="scientific">Entomophthora muscae</name>
    <dbReference type="NCBI Taxonomy" id="34485"/>
    <lineage>
        <taxon>Eukaryota</taxon>
        <taxon>Fungi</taxon>
        <taxon>Fungi incertae sedis</taxon>
        <taxon>Zoopagomycota</taxon>
        <taxon>Entomophthoromycotina</taxon>
        <taxon>Entomophthoromycetes</taxon>
        <taxon>Entomophthorales</taxon>
        <taxon>Entomophthoraceae</taxon>
        <taxon>Entomophthora</taxon>
    </lineage>
</organism>
<sequence length="428" mass="48583">MDRLDATQMEHVQSYLAVTGISDIDHAISALESVNFDLEKAVMAFLEEAPQGSSSQQAPPPDTSESDETSFFSIFSWPIRFIFSLMIKVLSVPGYYFSSYRTIDGGERSNGPLGVDHSFKEQFEQQYGPVHPPFLEIKYSQALDKAKQEIKTTLASPELVSFFAENDLLFWGGNVNYTEGYQVSVALQCSGFPFLALVSLRPRSSETGGYKMSVIDRLEGLATPEEIKRKISSQIARINPLLGALRFERAEQEASRSLREQQDQAYQQSLMADQEKARRLKEQKEKEAREKDRQNQELERNALNAKYRSLYVSMLKSKLPAEPEQAPGVSRFSIRLVNGQRFIRRFYGDQSVMDLYNYTETIIPADEWVPSTATSEAIQSLPDDYVHKFSFRLTSYPRLVFEPSLDSLKNVNNLWPGANLLVEPVDVE</sequence>
<keyword evidence="2" id="KW-1185">Reference proteome</keyword>
<gene>
    <name evidence="1" type="primary">ucp10_1</name>
    <name evidence="1" type="ORF">DSO57_1015801</name>
</gene>
<evidence type="ECO:0000313" key="2">
    <source>
        <dbReference type="Proteomes" id="UP001165960"/>
    </source>
</evidence>